<dbReference type="Proteomes" id="UP000281708">
    <property type="component" value="Unassembled WGS sequence"/>
</dbReference>
<evidence type="ECO:0000313" key="6">
    <source>
        <dbReference type="Proteomes" id="UP000281708"/>
    </source>
</evidence>
<comment type="caution">
    <text evidence="5">The sequence shown here is derived from an EMBL/GenBank/DDBJ whole genome shotgun (WGS) entry which is preliminary data.</text>
</comment>
<dbReference type="Pfam" id="PF12849">
    <property type="entry name" value="PBP_like_2"/>
    <property type="match status" value="1"/>
</dbReference>
<evidence type="ECO:0000259" key="4">
    <source>
        <dbReference type="Pfam" id="PF16640"/>
    </source>
</evidence>
<dbReference type="SUPFAM" id="SSF53850">
    <property type="entry name" value="Periplasmic binding protein-like II"/>
    <property type="match status" value="1"/>
</dbReference>
<proteinExistence type="predicted"/>
<dbReference type="Gene3D" id="2.60.40.10">
    <property type="entry name" value="Immunoglobulins"/>
    <property type="match status" value="1"/>
</dbReference>
<organism evidence="5 6">
    <name type="scientific">Nocardioides mangrovicus</name>
    <dbReference type="NCBI Taxonomy" id="2478913"/>
    <lineage>
        <taxon>Bacteria</taxon>
        <taxon>Bacillati</taxon>
        <taxon>Actinomycetota</taxon>
        <taxon>Actinomycetes</taxon>
        <taxon>Propionibacteriales</taxon>
        <taxon>Nocardioidaceae</taxon>
        <taxon>Nocardioides</taxon>
    </lineage>
</organism>
<accession>A0A3L8P0U4</accession>
<evidence type="ECO:0000313" key="5">
    <source>
        <dbReference type="EMBL" id="RLV48219.1"/>
    </source>
</evidence>
<dbReference type="EMBL" id="RDBE01000010">
    <property type="protein sequence ID" value="RLV48219.1"/>
    <property type="molecule type" value="Genomic_DNA"/>
</dbReference>
<dbReference type="GO" id="GO:0005975">
    <property type="term" value="P:carbohydrate metabolic process"/>
    <property type="evidence" value="ECO:0007669"/>
    <property type="project" value="UniProtKB-ARBA"/>
</dbReference>
<evidence type="ECO:0000256" key="1">
    <source>
        <dbReference type="ARBA" id="ARBA00022729"/>
    </source>
</evidence>
<dbReference type="PANTHER" id="PTHR30570">
    <property type="entry name" value="PERIPLASMIC PHOSPHATE BINDING COMPONENT OF PHOSPHATE ABC TRANSPORTER"/>
    <property type="match status" value="1"/>
</dbReference>
<dbReference type="Gene3D" id="3.40.190.10">
    <property type="entry name" value="Periplasmic binding protein-like II"/>
    <property type="match status" value="2"/>
</dbReference>
<dbReference type="PANTHER" id="PTHR30570:SF1">
    <property type="entry name" value="PHOSPHATE-BINDING PROTEIN PSTS"/>
    <property type="match status" value="1"/>
</dbReference>
<dbReference type="InterPro" id="IPR024370">
    <property type="entry name" value="PBP_domain"/>
</dbReference>
<feature type="domain" description="PBP" evidence="3">
    <location>
        <begin position="123"/>
        <end position="257"/>
    </location>
</feature>
<dbReference type="Pfam" id="PF16640">
    <property type="entry name" value="Big_3_5"/>
    <property type="match status" value="1"/>
</dbReference>
<keyword evidence="1 2" id="KW-0732">Signal</keyword>
<evidence type="ECO:0000256" key="2">
    <source>
        <dbReference type="SAM" id="SignalP"/>
    </source>
</evidence>
<reference evidence="5 6" key="1">
    <citation type="submission" date="2018-10" db="EMBL/GenBank/DDBJ databases">
        <title>Marmoricola sp. 4Q3S-7 whole genome shotgun sequence.</title>
        <authorList>
            <person name="Li F."/>
        </authorList>
    </citation>
    <scope>NUCLEOTIDE SEQUENCE [LARGE SCALE GENOMIC DNA]</scope>
    <source>
        <strain evidence="5 6">4Q3S-7</strain>
    </source>
</reference>
<dbReference type="InterPro" id="IPR013783">
    <property type="entry name" value="Ig-like_fold"/>
</dbReference>
<evidence type="ECO:0000259" key="3">
    <source>
        <dbReference type="Pfam" id="PF12849"/>
    </source>
</evidence>
<keyword evidence="6" id="KW-1185">Reference proteome</keyword>
<dbReference type="AlphaFoldDB" id="A0A3L8P0U4"/>
<dbReference type="InterPro" id="IPR050811">
    <property type="entry name" value="Phosphate_ABC_transporter"/>
</dbReference>
<feature type="signal peptide" evidence="2">
    <location>
        <begin position="1"/>
        <end position="37"/>
    </location>
</feature>
<dbReference type="InterPro" id="IPR032109">
    <property type="entry name" value="Big_3_5"/>
</dbReference>
<gene>
    <name evidence="5" type="ORF">D9V37_19360</name>
</gene>
<sequence>MTVHRERTTMFANKLRAGIAVTALVASGLAIGAPALADPNNGTVQFTPGAGDFVGVGSDTTQFVMKDLADAFNNGLSTGRIGSWDACTYAANTTYPCTGATSTTAPITIRSNAVTGGTNSIARPNGSGAGKALLYSPSNPSVDFARSSSGLSTAETNAGLVAYPFAVDYLTTVVSASVASNAPTALSIGQVLGIYNGTFTNWAQLGGNNAPIHPYIPQTGSGTRTFFLAQLQAANGGVAPTLASNVVETQEHDPTAIKNDPDAVAPFSRGRADSTVRVENGWVAQRAVYNVVRGNASTALLNLFQQTSSNNSFLCSSAATSIIENDGFRQMALAGSGGSCGVATTASTSNFTVNPAGQSSGVPTTQSSLSVTGGVRVFGAGSNAVITVANGGTGFVSINGRGFTGVGAVSGTQASIAIPSSLPAGTYPITASYSGDATHLGSSNTGSLTVTRAGSAITGVKVKLAKAKKHHKATKYTATVRIAAAGVTPTGAVVIKKGAKTIGVGSLRNGVATISFKIAKLKKGKNKLTVSYVGDGNVVGVAKTITVKRKK</sequence>
<protein>
    <submittedName>
        <fullName evidence="5">Uncharacterized protein</fullName>
    </submittedName>
</protein>
<feature type="chain" id="PRO_5018222146" evidence="2">
    <location>
        <begin position="38"/>
        <end position="551"/>
    </location>
</feature>
<name>A0A3L8P0U4_9ACTN</name>
<feature type="domain" description="Bacterial Ig-like" evidence="4">
    <location>
        <begin position="470"/>
        <end position="546"/>
    </location>
</feature>